<feature type="binding site" evidence="11">
    <location>
        <position position="46"/>
    </location>
    <ligand>
        <name>ATP</name>
        <dbReference type="ChEBI" id="CHEBI:30616"/>
    </ligand>
</feature>
<dbReference type="GO" id="GO:0008299">
    <property type="term" value="P:isoprenoid biosynthetic process"/>
    <property type="evidence" value="ECO:0007669"/>
    <property type="project" value="UniProtKB-KW"/>
</dbReference>
<evidence type="ECO:0000256" key="6">
    <source>
        <dbReference type="ARBA" id="ARBA00022777"/>
    </source>
</evidence>
<dbReference type="GeneID" id="78822712"/>
<dbReference type="Pfam" id="PF00696">
    <property type="entry name" value="AA_kinase"/>
    <property type="match status" value="1"/>
</dbReference>
<dbReference type="NCBIfam" id="NF040647">
    <property type="entry name" value="IPPK_Arch"/>
    <property type="match status" value="1"/>
</dbReference>
<evidence type="ECO:0000313" key="15">
    <source>
        <dbReference type="Proteomes" id="UP001596432"/>
    </source>
</evidence>
<evidence type="ECO:0000256" key="4">
    <source>
        <dbReference type="ARBA" id="ARBA00022679"/>
    </source>
</evidence>
<comment type="function">
    <text evidence="10">Catalyzes the phosphorylation of isopentenyl phosphate (IP) to isopentenyl diphosphate (IPP). Functions in an alternate mevalonate (MVA) pathway leading to IPP, a key precursor for the biosynthesis of isoprenoid compounds such as archaeal membrane lipids.</text>
</comment>
<keyword evidence="8" id="KW-0414">Isoprene biosynthesis</keyword>
<feature type="binding site" evidence="11">
    <location>
        <position position="47"/>
    </location>
    <ligand>
        <name>ATP</name>
        <dbReference type="ChEBI" id="CHEBI:30616"/>
    </ligand>
</feature>
<gene>
    <name evidence="14" type="ORF">ACFQMA_21360</name>
</gene>
<dbReference type="PANTHER" id="PTHR43654">
    <property type="entry name" value="GLUTAMATE 5-KINASE"/>
    <property type="match status" value="1"/>
</dbReference>
<keyword evidence="5 10" id="KW-0547">Nucleotide-binding</keyword>
<comment type="subunit">
    <text evidence="10">Homodimer.</text>
</comment>
<evidence type="ECO:0000256" key="9">
    <source>
        <dbReference type="ARBA" id="ARBA00049063"/>
    </source>
</evidence>
<evidence type="ECO:0000256" key="5">
    <source>
        <dbReference type="ARBA" id="ARBA00022741"/>
    </source>
</evidence>
<evidence type="ECO:0000256" key="2">
    <source>
        <dbReference type="ARBA" id="ARBA00012908"/>
    </source>
</evidence>
<dbReference type="InterPro" id="IPR001048">
    <property type="entry name" value="Asp/Glu/Uridylate_kinase"/>
</dbReference>
<dbReference type="Gene3D" id="3.40.1160.10">
    <property type="entry name" value="Acetylglutamate kinase-like"/>
    <property type="match status" value="1"/>
</dbReference>
<accession>A0ABD5Y553</accession>
<feature type="binding site" evidence="11">
    <location>
        <position position="51"/>
    </location>
    <ligand>
        <name>substrate</name>
    </ligand>
</feature>
<dbReference type="CDD" id="cd04241">
    <property type="entry name" value="AAK_FomA-like"/>
    <property type="match status" value="1"/>
</dbReference>
<comment type="similarity">
    <text evidence="1 10">Belongs to the isopentenyl phosphate kinase family.</text>
</comment>
<evidence type="ECO:0000256" key="10">
    <source>
        <dbReference type="PIRNR" id="PIRNR016496"/>
    </source>
</evidence>
<feature type="site" description="Transition state stabilizer" evidence="12">
    <location>
        <position position="15"/>
    </location>
</feature>
<evidence type="ECO:0000256" key="7">
    <source>
        <dbReference type="ARBA" id="ARBA00022840"/>
    </source>
</evidence>
<dbReference type="InterPro" id="IPR036393">
    <property type="entry name" value="AceGlu_kinase-like_sf"/>
</dbReference>
<dbReference type="SUPFAM" id="SSF53633">
    <property type="entry name" value="Carbamate kinase-like"/>
    <property type="match status" value="1"/>
</dbReference>
<keyword evidence="15" id="KW-1185">Reference proteome</keyword>
<evidence type="ECO:0000256" key="8">
    <source>
        <dbReference type="ARBA" id="ARBA00023229"/>
    </source>
</evidence>
<feature type="binding site" evidence="11">
    <location>
        <position position="149"/>
    </location>
    <ligand>
        <name>substrate</name>
    </ligand>
</feature>
<dbReference type="AlphaFoldDB" id="A0ABD5Y553"/>
<dbReference type="PIRSF" id="PIRSF016496">
    <property type="entry name" value="Kin_FomA"/>
    <property type="match status" value="1"/>
</dbReference>
<evidence type="ECO:0000256" key="12">
    <source>
        <dbReference type="PIRSR" id="PIRSR016496-2"/>
    </source>
</evidence>
<comment type="caution">
    <text evidence="14">The sequence shown here is derived from an EMBL/GenBank/DDBJ whole genome shotgun (WGS) entry which is preliminary data.</text>
</comment>
<evidence type="ECO:0000256" key="1">
    <source>
        <dbReference type="ARBA" id="ARBA00010540"/>
    </source>
</evidence>
<dbReference type="GO" id="GO:0102043">
    <property type="term" value="F:isopentenyl phosphate kinase activity"/>
    <property type="evidence" value="ECO:0007669"/>
    <property type="project" value="UniProtKB-EC"/>
</dbReference>
<evidence type="ECO:0000256" key="11">
    <source>
        <dbReference type="PIRSR" id="PIRSR016496-1"/>
    </source>
</evidence>
<evidence type="ECO:0000313" key="14">
    <source>
        <dbReference type="EMBL" id="MFC7142372.1"/>
    </source>
</evidence>
<protein>
    <recommendedName>
        <fullName evidence="3 10">Isopentenyl phosphate kinase</fullName>
        <shortName evidence="10">IPK</shortName>
        <ecNumber evidence="2 10">2.7.4.26</ecNumber>
    </recommendedName>
</protein>
<proteinExistence type="inferred from homology"/>
<organism evidence="14 15">
    <name type="scientific">Halosimplex aquaticum</name>
    <dbReference type="NCBI Taxonomy" id="3026162"/>
    <lineage>
        <taxon>Archaea</taxon>
        <taxon>Methanobacteriati</taxon>
        <taxon>Methanobacteriota</taxon>
        <taxon>Stenosarchaea group</taxon>
        <taxon>Halobacteria</taxon>
        <taxon>Halobacteriales</taxon>
        <taxon>Haloarculaceae</taxon>
        <taxon>Halosimplex</taxon>
    </lineage>
</organism>
<comment type="catalytic activity">
    <reaction evidence="9 10">
        <text>isopentenyl phosphate + ATP = isopentenyl diphosphate + ADP</text>
        <dbReference type="Rhea" id="RHEA:33963"/>
        <dbReference type="ChEBI" id="CHEBI:30616"/>
        <dbReference type="ChEBI" id="CHEBI:65078"/>
        <dbReference type="ChEBI" id="CHEBI:128769"/>
        <dbReference type="ChEBI" id="CHEBI:456216"/>
        <dbReference type="EC" id="2.7.4.26"/>
    </reaction>
</comment>
<dbReference type="EC" id="2.7.4.26" evidence="2 10"/>
<feature type="binding site" evidence="11">
    <location>
        <begin position="6"/>
        <end position="10"/>
    </location>
    <ligand>
        <name>ATP</name>
        <dbReference type="ChEBI" id="CHEBI:30616"/>
    </ligand>
</feature>
<feature type="domain" description="Aspartate/glutamate/uridylate kinase" evidence="13">
    <location>
        <begin position="1"/>
        <end position="217"/>
    </location>
</feature>
<keyword evidence="7 10" id="KW-0067">ATP-binding</keyword>
<dbReference type="InterPro" id="IPR024192">
    <property type="entry name" value="Fosfomycin_R_FomA-type"/>
</dbReference>
<feature type="binding site" evidence="11">
    <location>
        <position position="206"/>
    </location>
    <ligand>
        <name>ATP</name>
        <dbReference type="ChEBI" id="CHEBI:30616"/>
    </ligand>
</feature>
<dbReference type="RefSeq" id="WP_274323439.1">
    <property type="nucleotide sequence ID" value="NZ_CP118158.1"/>
</dbReference>
<name>A0ABD5Y553_9EURY</name>
<evidence type="ECO:0000259" key="13">
    <source>
        <dbReference type="Pfam" id="PF00696"/>
    </source>
</evidence>
<feature type="binding site" evidence="11">
    <location>
        <position position="210"/>
    </location>
    <ligand>
        <name>ATP</name>
        <dbReference type="ChEBI" id="CHEBI:30616"/>
    </ligand>
</feature>
<sequence>MTTVLKLGGSVVTEKDTPETVDDDALARAASAVAAHEGDLVLVHGGGSFGHHAAAERGVSTAEGTRSAADAVAIHDAMGRLNGAVLDALHAEGVEALPVRPLSVASRDAAGALSLPTGSVATMLEEGFTPVLHGDGVAQAGSGVTITSGDDLVVALARELAVDRVGLCSTVPGVLDSSGEVIDRIERFSDVADAVGDSDATDVTGGMAAKVEKLLALSAPAHVFGPDGLSAFLAGESPGTVVAGRE</sequence>
<keyword evidence="6 10" id="KW-0418">Kinase</keyword>
<dbReference type="EMBL" id="JBHTAS010000001">
    <property type="protein sequence ID" value="MFC7142372.1"/>
    <property type="molecule type" value="Genomic_DNA"/>
</dbReference>
<dbReference type="Proteomes" id="UP001596432">
    <property type="component" value="Unassembled WGS sequence"/>
</dbReference>
<dbReference type="GO" id="GO:0005524">
    <property type="term" value="F:ATP binding"/>
    <property type="evidence" value="ECO:0007669"/>
    <property type="project" value="UniProtKB-KW"/>
</dbReference>
<dbReference type="GO" id="GO:0016301">
    <property type="term" value="F:kinase activity"/>
    <property type="evidence" value="ECO:0007669"/>
    <property type="project" value="UniProtKB-KW"/>
</dbReference>
<reference evidence="14 15" key="1">
    <citation type="journal article" date="2019" name="Int. J. Syst. Evol. Microbiol.">
        <title>The Global Catalogue of Microorganisms (GCM) 10K type strain sequencing project: providing services to taxonomists for standard genome sequencing and annotation.</title>
        <authorList>
            <consortium name="The Broad Institute Genomics Platform"/>
            <consortium name="The Broad Institute Genome Sequencing Center for Infectious Disease"/>
            <person name="Wu L."/>
            <person name="Ma J."/>
        </authorList>
    </citation>
    <scope>NUCLEOTIDE SEQUENCE [LARGE SCALE GENOMIC DNA]</scope>
    <source>
        <strain evidence="14 15">XZYJT29</strain>
    </source>
</reference>
<dbReference type="PANTHER" id="PTHR43654:SF1">
    <property type="entry name" value="ISOPENTENYL PHOSPHATE KINASE"/>
    <property type="match status" value="1"/>
</dbReference>
<evidence type="ECO:0000256" key="3">
    <source>
        <dbReference type="ARBA" id="ARBA00017267"/>
    </source>
</evidence>
<keyword evidence="4 10" id="KW-0808">Transferase</keyword>